<keyword evidence="3" id="KW-1185">Reference proteome</keyword>
<dbReference type="HOGENOM" id="CLU_2352213_0_0_1"/>
<protein>
    <submittedName>
        <fullName evidence="2">Uncharacterized protein</fullName>
    </submittedName>
</protein>
<comment type="caution">
    <text evidence="2">The sequence shown here is derived from an EMBL/GenBank/DDBJ whole genome shotgun (WGS) entry which is preliminary data.</text>
</comment>
<dbReference type="InParanoid" id="V5GH87"/>
<name>V5GH87_BYSSN</name>
<evidence type="ECO:0000313" key="2">
    <source>
        <dbReference type="EMBL" id="GAE00308.1"/>
    </source>
</evidence>
<dbReference type="AlphaFoldDB" id="V5GH87"/>
<dbReference type="Proteomes" id="UP000018001">
    <property type="component" value="Unassembled WGS sequence"/>
</dbReference>
<organism evidence="2 3">
    <name type="scientific">Byssochlamys spectabilis (strain No. 5 / NBRC 109023)</name>
    <name type="common">Paecilomyces variotii</name>
    <dbReference type="NCBI Taxonomy" id="1356009"/>
    <lineage>
        <taxon>Eukaryota</taxon>
        <taxon>Fungi</taxon>
        <taxon>Dikarya</taxon>
        <taxon>Ascomycota</taxon>
        <taxon>Pezizomycotina</taxon>
        <taxon>Eurotiomycetes</taxon>
        <taxon>Eurotiomycetidae</taxon>
        <taxon>Eurotiales</taxon>
        <taxon>Thermoascaceae</taxon>
        <taxon>Paecilomyces</taxon>
    </lineage>
</organism>
<evidence type="ECO:0000313" key="3">
    <source>
        <dbReference type="Proteomes" id="UP000018001"/>
    </source>
</evidence>
<feature type="region of interest" description="Disordered" evidence="1">
    <location>
        <begin position="13"/>
        <end position="49"/>
    </location>
</feature>
<sequence>DHADDLPTTYLAVNDHAGRSQGHAANPPRRPPDLTPRAQSPKASLGARGANWRAALDIVRSANGVPAPLQRPGAAGPVDGEVLQQIEPRIGLTLSDS</sequence>
<evidence type="ECO:0000256" key="1">
    <source>
        <dbReference type="SAM" id="MobiDB-lite"/>
    </source>
</evidence>
<dbReference type="EMBL" id="BAUL01000818">
    <property type="protein sequence ID" value="GAE00308.1"/>
    <property type="molecule type" value="Genomic_DNA"/>
</dbReference>
<reference evidence="3" key="1">
    <citation type="journal article" date="2014" name="Genome Announc.">
        <title>Draft genome sequence of the formaldehyde-resistant fungus Byssochlamys spectabilis No. 5 (anamorph Paecilomyces variotii No. 5) (NBRC109023).</title>
        <authorList>
            <person name="Oka T."/>
            <person name="Ekino K."/>
            <person name="Fukuda K."/>
            <person name="Nomura Y."/>
        </authorList>
    </citation>
    <scope>NUCLEOTIDE SEQUENCE [LARGE SCALE GENOMIC DNA]</scope>
    <source>
        <strain evidence="3">No. 5 / NBRC 109023</strain>
    </source>
</reference>
<gene>
    <name evidence="2" type="ORF">PVAR5_9055</name>
</gene>
<accession>V5GH87</accession>
<feature type="non-terminal residue" evidence="2">
    <location>
        <position position="1"/>
    </location>
</feature>
<proteinExistence type="predicted"/>